<feature type="region of interest" description="Disordered" evidence="4">
    <location>
        <begin position="370"/>
        <end position="397"/>
    </location>
</feature>
<dbReference type="InterPro" id="IPR025724">
    <property type="entry name" value="GAG-pre-integrase_dom"/>
</dbReference>
<dbReference type="Gene3D" id="3.30.420.10">
    <property type="entry name" value="Ribonuclease H-like superfamily/Ribonuclease H"/>
    <property type="match status" value="1"/>
</dbReference>
<evidence type="ECO:0000313" key="6">
    <source>
        <dbReference type="EMBL" id="GEU79769.1"/>
    </source>
</evidence>
<keyword evidence="2" id="KW-0378">Hydrolase</keyword>
<dbReference type="GO" id="GO:0016787">
    <property type="term" value="F:hydrolase activity"/>
    <property type="evidence" value="ECO:0007669"/>
    <property type="project" value="UniProtKB-KW"/>
</dbReference>
<dbReference type="SUPFAM" id="SSF53098">
    <property type="entry name" value="Ribonuclease H-like"/>
    <property type="match status" value="1"/>
</dbReference>
<name>A0A6L2N2C3_TANCI</name>
<dbReference type="InterPro" id="IPR012337">
    <property type="entry name" value="RNaseH-like_sf"/>
</dbReference>
<dbReference type="Pfam" id="PF00098">
    <property type="entry name" value="zf-CCHC"/>
    <property type="match status" value="1"/>
</dbReference>
<feature type="compositionally biased region" description="Polar residues" evidence="4">
    <location>
        <begin position="730"/>
        <end position="740"/>
    </location>
</feature>
<dbReference type="Pfam" id="PF07727">
    <property type="entry name" value="RVT_2"/>
    <property type="match status" value="1"/>
</dbReference>
<keyword evidence="3" id="KW-0862">Zinc</keyword>
<dbReference type="PANTHER" id="PTHR42648:SF32">
    <property type="entry name" value="RIBONUCLEASE H-LIKE DOMAIN, GAG-PRE-INTEGRASE DOMAIN PROTEIN-RELATED"/>
    <property type="match status" value="1"/>
</dbReference>
<dbReference type="PROSITE" id="PS50158">
    <property type="entry name" value="ZF_CCHC"/>
    <property type="match status" value="1"/>
</dbReference>
<dbReference type="Gene3D" id="4.10.60.10">
    <property type="entry name" value="Zinc finger, CCHC-type"/>
    <property type="match status" value="1"/>
</dbReference>
<feature type="compositionally biased region" description="Low complexity" evidence="4">
    <location>
        <begin position="760"/>
        <end position="771"/>
    </location>
</feature>
<feature type="region of interest" description="Disordered" evidence="4">
    <location>
        <begin position="291"/>
        <end position="314"/>
    </location>
</feature>
<protein>
    <submittedName>
        <fullName evidence="6">Putative ribonuclease H-like domain-containing protein</fullName>
    </submittedName>
</protein>
<gene>
    <name evidence="6" type="ORF">Tci_051747</name>
</gene>
<dbReference type="InterPro" id="IPR013103">
    <property type="entry name" value="RVT_2"/>
</dbReference>
<sequence length="1114" mass="125626">MDSLSPRVVFAAKVPILNPNEFYLWKMRIEQYFLMTDYSLWEVILNGYSPASIRVVEALPDKHQLKFNSHKDAKTLMKAIKKRFGGNTETKKVQKTLLKQQYKNFTGSHSESLDQIHDRLQKLTHTLIWRNKADLEEQSLDDLFNSLKIYEAEVKHSSSTSTTTQNLAFVSSSNTESTTESVSAAASVYAVCAKMHVSSLPNIAMLTIRARRFLQRTGRNLGANGPTSLGFDMSKVECYNCHRKGHFARECRSPKDSKRNCAAKPRRRKEEPANYALMAFSFSSYSSDNEQVETSIPATTPKPASPTPTNNGKRRNRKACFVCKSLDHLIIDCDYHEQKSSTHNKEPCTLGPVSAAVTKLKVTRPRHAKPIVNKSNSPTRRHLTRSPSPKVSNSPPRVTAVKAPVASGAQGLQGKWEWRPKCPILDQGNPQHSLKDKGVINSGCSWHMTGNMSYLSDFEELNGGYVSLEVTKRVVRFIEKEKSGQINSVLFTETECLVLSPDFKLSDESQVLFRVPRENNMYNVNLKNIVPSRDLTCLFAKATIDESNLWHRRLGHINFKTINKLVKGNLVRGLPTKVFENDNTCVACKKSKQHRASYKTKPVSFVNQPLYRLHMDLFGPTFVKIMNKKSYCLVVTDDYSRLTWVFFLATKDETSPILETFITGLENQLSLKVVVLHGCLIFDSLIKTMNYQPVTARNQSNPSAGFQDKFDAKKAREEIDQKYVLFPMWSSGSTNPQNSDGDAAFDGKEPDFDAKKPESEVIVSPSSSARSSKQDDKTKKEAKGKSPVESFIGYRDLSAEFEDYSDNSINEVNSASTLAPTIKQISPNNTNTFSTDELEDITYSDDEDDVGAEADFNNLETSITVSPIPTTRVYRDHPVTQIIGDLSSATQTRSMTRVAKDLGALSQMFNDDFYTCMFTCFLSQEEPKRVHQALKDLSWIEAIQEEILQFKMQKDERGIVVRNKARLVAQGHTQEEGINYEEVFAPVARIEAIRLFLGFEDSDHPDKLYKMVKALYGLHQAPRAFQDKYVAEILRKFGLTEGKSASTPIDTKKPLLKDPNVKRIFRYLKGKPHLGLWYPKDSPFDLVAYSDSDYADASLTGNLQLKVVNSLDAD</sequence>
<comment type="caution">
    <text evidence="6">The sequence shown here is derived from an EMBL/GenBank/DDBJ whole genome shotgun (WGS) entry which is preliminary data.</text>
</comment>
<feature type="compositionally biased region" description="Polar residues" evidence="4">
    <location>
        <begin position="385"/>
        <end position="396"/>
    </location>
</feature>
<evidence type="ECO:0000256" key="1">
    <source>
        <dbReference type="ARBA" id="ARBA00022723"/>
    </source>
</evidence>
<keyword evidence="3" id="KW-0863">Zinc-finger</keyword>
<feature type="compositionally biased region" description="Basic and acidic residues" evidence="4">
    <location>
        <begin position="772"/>
        <end position="786"/>
    </location>
</feature>
<evidence type="ECO:0000259" key="5">
    <source>
        <dbReference type="PROSITE" id="PS50158"/>
    </source>
</evidence>
<dbReference type="Pfam" id="PF13976">
    <property type="entry name" value="gag_pre-integrs"/>
    <property type="match status" value="1"/>
</dbReference>
<feature type="domain" description="CCHC-type" evidence="5">
    <location>
        <begin position="238"/>
        <end position="253"/>
    </location>
</feature>
<keyword evidence="1" id="KW-0479">Metal-binding</keyword>
<proteinExistence type="predicted"/>
<evidence type="ECO:0000256" key="3">
    <source>
        <dbReference type="PROSITE-ProRule" id="PRU00047"/>
    </source>
</evidence>
<dbReference type="PANTHER" id="PTHR42648">
    <property type="entry name" value="TRANSPOSASE, PUTATIVE-RELATED"/>
    <property type="match status" value="1"/>
</dbReference>
<dbReference type="EMBL" id="BKCJ010007943">
    <property type="protein sequence ID" value="GEU79769.1"/>
    <property type="molecule type" value="Genomic_DNA"/>
</dbReference>
<feature type="compositionally biased region" description="Basic and acidic residues" evidence="4">
    <location>
        <begin position="745"/>
        <end position="759"/>
    </location>
</feature>
<dbReference type="InterPro" id="IPR001878">
    <property type="entry name" value="Znf_CCHC"/>
</dbReference>
<dbReference type="InterPro" id="IPR036875">
    <property type="entry name" value="Znf_CCHC_sf"/>
</dbReference>
<feature type="region of interest" description="Disordered" evidence="4">
    <location>
        <begin position="730"/>
        <end position="787"/>
    </location>
</feature>
<dbReference type="AlphaFoldDB" id="A0A6L2N2C3"/>
<dbReference type="GO" id="GO:0008270">
    <property type="term" value="F:zinc ion binding"/>
    <property type="evidence" value="ECO:0007669"/>
    <property type="project" value="UniProtKB-KW"/>
</dbReference>
<dbReference type="SUPFAM" id="SSF57756">
    <property type="entry name" value="Retrovirus zinc finger-like domains"/>
    <property type="match status" value="1"/>
</dbReference>
<organism evidence="6">
    <name type="scientific">Tanacetum cinerariifolium</name>
    <name type="common">Dalmatian daisy</name>
    <name type="synonym">Chrysanthemum cinerariifolium</name>
    <dbReference type="NCBI Taxonomy" id="118510"/>
    <lineage>
        <taxon>Eukaryota</taxon>
        <taxon>Viridiplantae</taxon>
        <taxon>Streptophyta</taxon>
        <taxon>Embryophyta</taxon>
        <taxon>Tracheophyta</taxon>
        <taxon>Spermatophyta</taxon>
        <taxon>Magnoliopsida</taxon>
        <taxon>eudicotyledons</taxon>
        <taxon>Gunneridae</taxon>
        <taxon>Pentapetalae</taxon>
        <taxon>asterids</taxon>
        <taxon>campanulids</taxon>
        <taxon>Asterales</taxon>
        <taxon>Asteraceae</taxon>
        <taxon>Asteroideae</taxon>
        <taxon>Anthemideae</taxon>
        <taxon>Anthemidinae</taxon>
        <taxon>Tanacetum</taxon>
    </lineage>
</organism>
<dbReference type="SMART" id="SM00343">
    <property type="entry name" value="ZnF_C2HC"/>
    <property type="match status" value="2"/>
</dbReference>
<dbReference type="InterPro" id="IPR039537">
    <property type="entry name" value="Retrotran_Ty1/copia-like"/>
</dbReference>
<evidence type="ECO:0000256" key="2">
    <source>
        <dbReference type="ARBA" id="ARBA00022801"/>
    </source>
</evidence>
<dbReference type="InterPro" id="IPR036397">
    <property type="entry name" value="RNaseH_sf"/>
</dbReference>
<accession>A0A6L2N2C3</accession>
<reference evidence="6" key="1">
    <citation type="journal article" date="2019" name="Sci. Rep.">
        <title>Draft genome of Tanacetum cinerariifolium, the natural source of mosquito coil.</title>
        <authorList>
            <person name="Yamashiro T."/>
            <person name="Shiraishi A."/>
            <person name="Satake H."/>
            <person name="Nakayama K."/>
        </authorList>
    </citation>
    <scope>NUCLEOTIDE SEQUENCE</scope>
</reference>
<dbReference type="GO" id="GO:0003676">
    <property type="term" value="F:nucleic acid binding"/>
    <property type="evidence" value="ECO:0007669"/>
    <property type="project" value="InterPro"/>
</dbReference>
<evidence type="ECO:0000256" key="4">
    <source>
        <dbReference type="SAM" id="MobiDB-lite"/>
    </source>
</evidence>